<dbReference type="GO" id="GO:0009313">
    <property type="term" value="P:oligosaccharide catabolic process"/>
    <property type="evidence" value="ECO:0007669"/>
    <property type="project" value="TreeGrafter"/>
</dbReference>
<dbReference type="FunFam" id="3.90.400.10:FF:000002">
    <property type="entry name" value="Sucrose isomerase"/>
    <property type="match status" value="1"/>
</dbReference>
<dbReference type="SMART" id="SM00642">
    <property type="entry name" value="Aamy"/>
    <property type="match status" value="1"/>
</dbReference>
<organism evidence="4">
    <name type="scientific">hydrothermal vent metagenome</name>
    <dbReference type="NCBI Taxonomy" id="652676"/>
    <lineage>
        <taxon>unclassified sequences</taxon>
        <taxon>metagenomes</taxon>
        <taxon>ecological metagenomes</taxon>
    </lineage>
</organism>
<keyword evidence="1 4" id="KW-0378">Hydrolase</keyword>
<dbReference type="InterPro" id="IPR017853">
    <property type="entry name" value="GH"/>
</dbReference>
<dbReference type="PANTHER" id="PTHR10357:SF179">
    <property type="entry name" value="NEUTRAL AND BASIC AMINO ACID TRANSPORT PROTEIN RBAT"/>
    <property type="match status" value="1"/>
</dbReference>
<protein>
    <submittedName>
        <fullName evidence="4">Maltodextrin glucosidase</fullName>
        <ecNumber evidence="4">3.2.1.20</ecNumber>
    </submittedName>
</protein>
<sequence length="457" mass="51723">SDFDRIIKKAHHLGLKIIIDQVYSHSSDQHAWFSESRENRTNPKADWYVWADPKADGSPPNNWQSVFGGSAWGWDSRRQQYFLHNFLRSQPDLNLHNRDVQDALLDVGRFWLDRGVDGFRLDALNFAMHDPQLRDNPPAPRDGRPLTRPFEYQLHIYNQSHPDIPKFLERIRQMTNEYDGIFTVAEVGGPEPLGEMKAFTANETRLNSAYNFAFLYADKLSTAMTKSAVDAWSGEKGEGWPSWAFSNHDAPRAVSRWADDDHTAQAAKLYAMLLMSLRGNAFLYQGEELGLPQAHVPFEALKDPEAIANWPATLGRDGARTPLPWEDTAPNAGFSNVKPWLPADPRHSALAINVQEQDDQSTLHFVRNLIAIRKNAAPLRNGECAFIEDVDDLLAFYRISKGEEALCVFNLGSKPLTWRPLSEQRFKRIIDVGFGADDKGLPETLPALSGYVALRQN</sequence>
<proteinExistence type="predicted"/>
<dbReference type="Gene3D" id="2.60.40.1180">
    <property type="entry name" value="Golgi alpha-mannosidase II"/>
    <property type="match status" value="1"/>
</dbReference>
<feature type="domain" description="Glycosyl hydrolase family 13 catalytic" evidence="3">
    <location>
        <begin position="1"/>
        <end position="320"/>
    </location>
</feature>
<dbReference type="GO" id="GO:0004558">
    <property type="term" value="F:alpha-1,4-glucosidase activity"/>
    <property type="evidence" value="ECO:0007669"/>
    <property type="project" value="UniProtKB-EC"/>
</dbReference>
<dbReference type="Pfam" id="PF00128">
    <property type="entry name" value="Alpha-amylase"/>
    <property type="match status" value="1"/>
</dbReference>
<evidence type="ECO:0000259" key="3">
    <source>
        <dbReference type="SMART" id="SM00642"/>
    </source>
</evidence>
<gene>
    <name evidence="4" type="ORF">MNBD_ALPHA05-1597</name>
</gene>
<feature type="non-terminal residue" evidence="4">
    <location>
        <position position="1"/>
    </location>
</feature>
<dbReference type="Gene3D" id="3.90.400.10">
    <property type="entry name" value="Oligo-1,6-glucosidase, Domain 2"/>
    <property type="match status" value="1"/>
</dbReference>
<dbReference type="PANTHER" id="PTHR10357">
    <property type="entry name" value="ALPHA-AMYLASE FAMILY MEMBER"/>
    <property type="match status" value="1"/>
</dbReference>
<reference evidence="4" key="1">
    <citation type="submission" date="2018-06" db="EMBL/GenBank/DDBJ databases">
        <authorList>
            <person name="Zhirakovskaya E."/>
        </authorList>
    </citation>
    <scope>NUCLEOTIDE SEQUENCE</scope>
</reference>
<dbReference type="GO" id="GO:0004556">
    <property type="term" value="F:alpha-amylase activity"/>
    <property type="evidence" value="ECO:0007669"/>
    <property type="project" value="TreeGrafter"/>
</dbReference>
<evidence type="ECO:0000256" key="1">
    <source>
        <dbReference type="ARBA" id="ARBA00022801"/>
    </source>
</evidence>
<dbReference type="EMBL" id="UOEH01000328">
    <property type="protein sequence ID" value="VAW01122.1"/>
    <property type="molecule type" value="Genomic_DNA"/>
</dbReference>
<dbReference type="Gene3D" id="3.20.20.80">
    <property type="entry name" value="Glycosidases"/>
    <property type="match status" value="1"/>
</dbReference>
<dbReference type="SUPFAM" id="SSF51445">
    <property type="entry name" value="(Trans)glycosidases"/>
    <property type="match status" value="1"/>
</dbReference>
<evidence type="ECO:0000313" key="4">
    <source>
        <dbReference type="EMBL" id="VAW01122.1"/>
    </source>
</evidence>
<dbReference type="InterPro" id="IPR045857">
    <property type="entry name" value="O16G_dom_2"/>
</dbReference>
<dbReference type="InterPro" id="IPR006047">
    <property type="entry name" value="GH13_cat_dom"/>
</dbReference>
<dbReference type="AlphaFoldDB" id="A0A3B0SEZ5"/>
<evidence type="ECO:0000256" key="2">
    <source>
        <dbReference type="ARBA" id="ARBA00023295"/>
    </source>
</evidence>
<name>A0A3B0SEZ5_9ZZZZ</name>
<keyword evidence="2 4" id="KW-0326">Glycosidase</keyword>
<accession>A0A3B0SEZ5</accession>
<dbReference type="InterPro" id="IPR013780">
    <property type="entry name" value="Glyco_hydro_b"/>
</dbReference>
<dbReference type="EC" id="3.2.1.20" evidence="4"/>